<reference evidence="1 2" key="1">
    <citation type="journal article" date="2009" name="Environ. Microbiol.">
        <title>Genome sequences of two novel phages infecting marine roseobacters.</title>
        <authorList>
            <person name="Zhao Y."/>
            <person name="Wang K."/>
            <person name="Jiao N."/>
            <person name="Chen F."/>
        </authorList>
    </citation>
    <scope>NUCLEOTIDE SEQUENCE</scope>
    <source>
        <strain evidence="1">DSS3P2</strain>
    </source>
</reference>
<protein>
    <submittedName>
        <fullName evidence="1">Uncharacterized protein</fullName>
    </submittedName>
</protein>
<organism evidence="1 2">
    <name type="scientific">Silicibacter phage DSS3phi2</name>
    <dbReference type="NCBI Taxonomy" id="490912"/>
    <lineage>
        <taxon>Viruses</taxon>
        <taxon>Duplodnaviria</taxon>
        <taxon>Heunggongvirae</taxon>
        <taxon>Uroviricota</taxon>
        <taxon>Caudoviricetes</taxon>
        <taxon>Schitoviridae</taxon>
        <taxon>Rhodovirinae</taxon>
        <taxon>Aorunvirus</taxon>
        <taxon>Aorunvirus V12</taxon>
    </lineage>
</organism>
<dbReference type="Proteomes" id="UP000002341">
    <property type="component" value="Segment"/>
</dbReference>
<name>C4NT11_9CAUD</name>
<evidence type="ECO:0000313" key="2">
    <source>
        <dbReference type="Proteomes" id="UP000002341"/>
    </source>
</evidence>
<dbReference type="KEGG" id="vg:7874825"/>
<dbReference type="RefSeq" id="YP_002899019.1">
    <property type="nucleotide sequence ID" value="NC_012697.1"/>
</dbReference>
<accession>C4NT11</accession>
<evidence type="ECO:0000313" key="1">
    <source>
        <dbReference type="EMBL" id="ACL81277.1"/>
    </source>
</evidence>
<sequence length="46" mass="5020">MIMLKLGFLKTPSVGLASYHLDDCGSGAPEWGCNHCCCSRCCINFH</sequence>
<dbReference type="EMBL" id="FJ591093">
    <property type="protein sequence ID" value="ACL81277.1"/>
    <property type="molecule type" value="Genomic_DNA"/>
</dbReference>
<proteinExistence type="predicted"/>
<dbReference type="GeneID" id="7874825"/>